<dbReference type="CDD" id="cd03801">
    <property type="entry name" value="GT4_PimA-like"/>
    <property type="match status" value="1"/>
</dbReference>
<dbReference type="Proteomes" id="UP001157069">
    <property type="component" value="Unassembled WGS sequence"/>
</dbReference>
<proteinExistence type="predicted"/>
<dbReference type="EMBL" id="BSVA01000001">
    <property type="protein sequence ID" value="GMA90034.1"/>
    <property type="molecule type" value="Genomic_DNA"/>
</dbReference>
<evidence type="ECO:0008006" key="3">
    <source>
        <dbReference type="Google" id="ProtNLM"/>
    </source>
</evidence>
<dbReference type="PANTHER" id="PTHR12526">
    <property type="entry name" value="GLYCOSYLTRANSFERASE"/>
    <property type="match status" value="1"/>
</dbReference>
<dbReference type="Pfam" id="PF13692">
    <property type="entry name" value="Glyco_trans_1_4"/>
    <property type="match status" value="1"/>
</dbReference>
<reference evidence="2" key="1">
    <citation type="journal article" date="2019" name="Int. J. Syst. Evol. Microbiol.">
        <title>The Global Catalogue of Microorganisms (GCM) 10K type strain sequencing project: providing services to taxonomists for standard genome sequencing and annotation.</title>
        <authorList>
            <consortium name="The Broad Institute Genomics Platform"/>
            <consortium name="The Broad Institute Genome Sequencing Center for Infectious Disease"/>
            <person name="Wu L."/>
            <person name="Ma J."/>
        </authorList>
    </citation>
    <scope>NUCLEOTIDE SEQUENCE [LARGE SCALE GENOMIC DNA]</scope>
    <source>
        <strain evidence="2">NBRC 108755</strain>
    </source>
</reference>
<keyword evidence="2" id="KW-1185">Reference proteome</keyword>
<dbReference type="Gene3D" id="3.40.50.2000">
    <property type="entry name" value="Glycogen Phosphorylase B"/>
    <property type="match status" value="1"/>
</dbReference>
<evidence type="ECO:0000313" key="1">
    <source>
        <dbReference type="EMBL" id="GMA90034.1"/>
    </source>
</evidence>
<dbReference type="PANTHER" id="PTHR12526:SF635">
    <property type="entry name" value="GLYCOSYL TRANSFERASE GROUP 1"/>
    <property type="match status" value="1"/>
</dbReference>
<accession>A0ABQ6JSI5</accession>
<gene>
    <name evidence="1" type="ORF">GCM10025869_05630</name>
</gene>
<sequence>MAGPAIRARAMARVLGEAGHEVVLATTSTLSAEAPAGPYRMTALRPGDDSAFAALEQDAELIVFQGHAMEQFPALAVTDRVVVADVYDPMHLEMLEQGREQPHATWEMLVRSRTALLNQQLSRADLMLCASPRQRMFYLGQLAALGRITPTTYANDPELERLIALAPFGLESTPPRHERDVLRGVVPGLAAEDRIVVWGGGLYSWFDPLSLIRALALLAERRPETRLVFLGTKHPGVEPMGIVKESIALAEQLGVLGREVVFNEGWIPYEERQNHLTEADAGVSTHHVHIETEFSFRTRILDYLWAGLPMVVTEGDAFADLVETEGLGVVVPAEDPDALAAGLERVLYDREFADAARARIAEVRERFVWERALEPLLAIAAAPRRAADVEAAGGREALAAASAVLARPDGRPGLARDMRMAWHHLRHGGLGEVARRVRSRLGRR</sequence>
<dbReference type="SUPFAM" id="SSF53756">
    <property type="entry name" value="UDP-Glycosyltransferase/glycogen phosphorylase"/>
    <property type="match status" value="1"/>
</dbReference>
<name>A0ABQ6JSI5_9MICO</name>
<evidence type="ECO:0000313" key="2">
    <source>
        <dbReference type="Proteomes" id="UP001157069"/>
    </source>
</evidence>
<comment type="caution">
    <text evidence="1">The sequence shown here is derived from an EMBL/GenBank/DDBJ whole genome shotgun (WGS) entry which is preliminary data.</text>
</comment>
<organism evidence="1 2">
    <name type="scientific">Homoserinibacter gongjuensis</name>
    <dbReference type="NCBI Taxonomy" id="1162968"/>
    <lineage>
        <taxon>Bacteria</taxon>
        <taxon>Bacillati</taxon>
        <taxon>Actinomycetota</taxon>
        <taxon>Actinomycetes</taxon>
        <taxon>Micrococcales</taxon>
        <taxon>Microbacteriaceae</taxon>
        <taxon>Homoserinibacter</taxon>
    </lineage>
</organism>
<protein>
    <recommendedName>
        <fullName evidence="3">Glycosyltransferase</fullName>
    </recommendedName>
</protein>